<proteinExistence type="predicted"/>
<dbReference type="Pfam" id="PF10536">
    <property type="entry name" value="PMD"/>
    <property type="match status" value="1"/>
</dbReference>
<accession>A0AAN9XJR9</accession>
<dbReference type="EMBL" id="JAYMYS010000004">
    <property type="protein sequence ID" value="KAK7395070.1"/>
    <property type="molecule type" value="Genomic_DNA"/>
</dbReference>
<gene>
    <name evidence="3" type="ORF">VNO78_15612</name>
</gene>
<dbReference type="PANTHER" id="PTHR46033">
    <property type="entry name" value="PROTEIN MAIN-LIKE 2"/>
    <property type="match status" value="1"/>
</dbReference>
<organism evidence="3 4">
    <name type="scientific">Psophocarpus tetragonolobus</name>
    <name type="common">Winged bean</name>
    <name type="synonym">Dolichos tetragonolobus</name>
    <dbReference type="NCBI Taxonomy" id="3891"/>
    <lineage>
        <taxon>Eukaryota</taxon>
        <taxon>Viridiplantae</taxon>
        <taxon>Streptophyta</taxon>
        <taxon>Embryophyta</taxon>
        <taxon>Tracheophyta</taxon>
        <taxon>Spermatophyta</taxon>
        <taxon>Magnoliopsida</taxon>
        <taxon>eudicotyledons</taxon>
        <taxon>Gunneridae</taxon>
        <taxon>Pentapetalae</taxon>
        <taxon>rosids</taxon>
        <taxon>fabids</taxon>
        <taxon>Fabales</taxon>
        <taxon>Fabaceae</taxon>
        <taxon>Papilionoideae</taxon>
        <taxon>50 kb inversion clade</taxon>
        <taxon>NPAAA clade</taxon>
        <taxon>indigoferoid/millettioid clade</taxon>
        <taxon>Phaseoleae</taxon>
        <taxon>Psophocarpus</taxon>
    </lineage>
</organism>
<evidence type="ECO:0000313" key="4">
    <source>
        <dbReference type="Proteomes" id="UP001386955"/>
    </source>
</evidence>
<feature type="region of interest" description="Disordered" evidence="1">
    <location>
        <begin position="329"/>
        <end position="362"/>
    </location>
</feature>
<comment type="caution">
    <text evidence="3">The sequence shown here is derived from an EMBL/GenBank/DDBJ whole genome shotgun (WGS) entry which is preliminary data.</text>
</comment>
<reference evidence="3 4" key="1">
    <citation type="submission" date="2024-01" db="EMBL/GenBank/DDBJ databases">
        <title>The genomes of 5 underutilized Papilionoideae crops provide insights into root nodulation and disease resistanc.</title>
        <authorList>
            <person name="Jiang F."/>
        </authorList>
    </citation>
    <scope>NUCLEOTIDE SEQUENCE [LARGE SCALE GENOMIC DNA]</scope>
    <source>
        <strain evidence="3">DUOXIRENSHENG_FW03</strain>
        <tissue evidence="3">Leaves</tissue>
    </source>
</reference>
<feature type="domain" description="Aminotransferase-like plant mobile" evidence="2">
    <location>
        <begin position="69"/>
        <end position="197"/>
    </location>
</feature>
<keyword evidence="4" id="KW-1185">Reference proteome</keyword>
<dbReference type="GO" id="GO:0010073">
    <property type="term" value="P:meristem maintenance"/>
    <property type="evidence" value="ECO:0007669"/>
    <property type="project" value="InterPro"/>
</dbReference>
<dbReference type="PANTHER" id="PTHR46033:SF8">
    <property type="entry name" value="PROTEIN MAINTENANCE OF MERISTEMS-LIKE"/>
    <property type="match status" value="1"/>
</dbReference>
<dbReference type="AlphaFoldDB" id="A0AAN9XJR9"/>
<evidence type="ECO:0000313" key="3">
    <source>
        <dbReference type="EMBL" id="KAK7395070.1"/>
    </source>
</evidence>
<name>A0AAN9XJR9_PSOTE</name>
<dbReference type="InterPro" id="IPR019557">
    <property type="entry name" value="AminoTfrase-like_pln_mobile"/>
</dbReference>
<evidence type="ECO:0000259" key="2">
    <source>
        <dbReference type="Pfam" id="PF10536"/>
    </source>
</evidence>
<protein>
    <recommendedName>
        <fullName evidence="2">Aminotransferase-like plant mobile domain-containing protein</fullName>
    </recommendedName>
</protein>
<dbReference type="Proteomes" id="UP001386955">
    <property type="component" value="Unassembled WGS sequence"/>
</dbReference>
<sequence>MQSSSSLLDNILSGPIEGDVLWMQPEHVSEHVWNKEEDRKLLVRRAVPTHKGIREIPQAIVPYLHQSSFYGVARMQYVEVNASLISALVERWRPETHTFHMPFGECTITLQDVAVQLGLPVDGEPVIGPTKCDWGLLCEELLGVRPASLSGSTVKLSWLAENFGDVAHHMDSIEKLQCYARAYILRLIGGVLFVDKWIGSNNFLTVRDDLPSIRLKIDKMKRDSVEDTGQQVGLLGNNSEYMRWFKRKSKIYLTLSWAKVGLLGDIGENLWYMSSEEGQNTWTRTDLRKEAEKILAIAEEEDRVCESATSAPASAPQFEVGAFDIPSHRSEGHGLGRRRRTIDPETYVIPPISELQPGSTLP</sequence>
<evidence type="ECO:0000256" key="1">
    <source>
        <dbReference type="SAM" id="MobiDB-lite"/>
    </source>
</evidence>
<dbReference type="InterPro" id="IPR044824">
    <property type="entry name" value="MAIN-like"/>
</dbReference>